<dbReference type="EMBL" id="CP003360">
    <property type="protein sequence ID" value="AFM23050.1"/>
    <property type="molecule type" value="Genomic_DNA"/>
</dbReference>
<dbReference type="RefSeq" id="WP_014808209.1">
    <property type="nucleotide sequence ID" value="NC_018025.1"/>
</dbReference>
<evidence type="ECO:0000313" key="1">
    <source>
        <dbReference type="EMBL" id="AFM23050.1"/>
    </source>
</evidence>
<dbReference type="Proteomes" id="UP000006055">
    <property type="component" value="Chromosome"/>
</dbReference>
<protein>
    <submittedName>
        <fullName evidence="1">Uncharacterized protein</fullName>
    </submittedName>
</protein>
<name>I4C0F9_DESTA</name>
<dbReference type="AlphaFoldDB" id="I4C0F9"/>
<reference evidence="2" key="1">
    <citation type="submission" date="2012-06" db="EMBL/GenBank/DDBJ databases">
        <title>Complete sequence of chromosome of Desulfomonile tiedjei DSM 6799.</title>
        <authorList>
            <person name="Lucas S."/>
            <person name="Copeland A."/>
            <person name="Lapidus A."/>
            <person name="Glavina del Rio T."/>
            <person name="Dalin E."/>
            <person name="Tice H."/>
            <person name="Bruce D."/>
            <person name="Goodwin L."/>
            <person name="Pitluck S."/>
            <person name="Peters L."/>
            <person name="Ovchinnikova G."/>
            <person name="Zeytun A."/>
            <person name="Lu M."/>
            <person name="Kyrpides N."/>
            <person name="Mavromatis K."/>
            <person name="Ivanova N."/>
            <person name="Brettin T."/>
            <person name="Detter J.C."/>
            <person name="Han C."/>
            <person name="Larimer F."/>
            <person name="Land M."/>
            <person name="Hauser L."/>
            <person name="Markowitz V."/>
            <person name="Cheng J.-F."/>
            <person name="Hugenholtz P."/>
            <person name="Woyke T."/>
            <person name="Wu D."/>
            <person name="Spring S."/>
            <person name="Schroeder M."/>
            <person name="Brambilla E."/>
            <person name="Klenk H.-P."/>
            <person name="Eisen J.A."/>
        </authorList>
    </citation>
    <scope>NUCLEOTIDE SEQUENCE [LARGE SCALE GENOMIC DNA]</scope>
    <source>
        <strain evidence="2">ATCC 49306 / DSM 6799 / DCB-1</strain>
    </source>
</reference>
<organism evidence="1 2">
    <name type="scientific">Desulfomonile tiedjei (strain ATCC 49306 / DSM 6799 / DCB-1)</name>
    <dbReference type="NCBI Taxonomy" id="706587"/>
    <lineage>
        <taxon>Bacteria</taxon>
        <taxon>Pseudomonadati</taxon>
        <taxon>Thermodesulfobacteriota</taxon>
        <taxon>Desulfomonilia</taxon>
        <taxon>Desulfomonilales</taxon>
        <taxon>Desulfomonilaceae</taxon>
        <taxon>Desulfomonile</taxon>
    </lineage>
</organism>
<dbReference type="HOGENOM" id="CLU_2787114_0_0_7"/>
<keyword evidence="2" id="KW-1185">Reference proteome</keyword>
<gene>
    <name evidence="1" type="ordered locus">Desti_0310</name>
</gene>
<proteinExistence type="predicted"/>
<sequence>MSFTDPQAWLEAHELIECKPLKGRWTRDTCIEISRKMQKSSGTQKSMSEARIRTLPCANCPILAALEE</sequence>
<dbReference type="KEGG" id="dti:Desti_0310"/>
<evidence type="ECO:0000313" key="2">
    <source>
        <dbReference type="Proteomes" id="UP000006055"/>
    </source>
</evidence>
<accession>I4C0F9</accession>